<dbReference type="Proteomes" id="UP000623967">
    <property type="component" value="Unassembled WGS sequence"/>
</dbReference>
<feature type="domain" description="Core-binding (CB)" evidence="6">
    <location>
        <begin position="25"/>
        <end position="123"/>
    </location>
</feature>
<sequence>MNANAHKLEKLENVRILEHINSYFKELNRNNRDYEDYYDNQQSKTQLAYESDVRLFFRIVKMKEKGSELEYLSLDDLQLTLDDLEYFKQELCDMRNEDGKYTYKNKSINRKLAAIKSFARGMAKRKIDGEPLIKDVSFLSLVTSEKVKESHYGALSIEECFEMAEWCLTEREKGEIKRLAVLFSLDTCIRKSALLRLKWTDFTEKEDGYEVKGIDKGNSEFRQLISKEFYNELLTIKKENSQYVFNISSDSLDNMMIRYRKAFNIPKERRIVWHSIRKTGVTFRFRLTNDIMEAKRAAGHKSITTTQIYIEDQDYGQIGAVSSAGKIDMELYKNVDLKTLVEAISMMKKDNILILNMKIQEILRNK</sequence>
<dbReference type="SUPFAM" id="SSF56349">
    <property type="entry name" value="DNA breaking-rejoining enzymes"/>
    <property type="match status" value="1"/>
</dbReference>
<evidence type="ECO:0000256" key="4">
    <source>
        <dbReference type="PROSITE-ProRule" id="PRU01248"/>
    </source>
</evidence>
<evidence type="ECO:0000313" key="7">
    <source>
        <dbReference type="EMBL" id="MBL4951038.1"/>
    </source>
</evidence>
<dbReference type="PROSITE" id="PS51900">
    <property type="entry name" value="CB"/>
    <property type="match status" value="1"/>
</dbReference>
<keyword evidence="3" id="KW-0233">DNA recombination</keyword>
<reference evidence="7 8" key="1">
    <citation type="submission" date="2021-01" db="EMBL/GenBank/DDBJ databases">
        <title>Genome public.</title>
        <authorList>
            <person name="Liu C."/>
            <person name="Sun Q."/>
        </authorList>
    </citation>
    <scope>NUCLEOTIDE SEQUENCE [LARGE SCALE GENOMIC DNA]</scope>
    <source>
        <strain evidence="7 8">YIM B02564</strain>
    </source>
</reference>
<dbReference type="EMBL" id="JAESWB010000025">
    <property type="protein sequence ID" value="MBL4951038.1"/>
    <property type="molecule type" value="Genomic_DNA"/>
</dbReference>
<evidence type="ECO:0000259" key="5">
    <source>
        <dbReference type="PROSITE" id="PS51898"/>
    </source>
</evidence>
<dbReference type="Gene3D" id="1.10.150.130">
    <property type="match status" value="1"/>
</dbReference>
<protein>
    <submittedName>
        <fullName evidence="7">Site-specific integrase</fullName>
    </submittedName>
</protein>
<evidence type="ECO:0000256" key="1">
    <source>
        <dbReference type="ARBA" id="ARBA00008857"/>
    </source>
</evidence>
<dbReference type="InterPro" id="IPR010998">
    <property type="entry name" value="Integrase_recombinase_N"/>
</dbReference>
<keyword evidence="8" id="KW-1185">Reference proteome</keyword>
<proteinExistence type="inferred from homology"/>
<dbReference type="InterPro" id="IPR013762">
    <property type="entry name" value="Integrase-like_cat_sf"/>
</dbReference>
<dbReference type="InterPro" id="IPR050090">
    <property type="entry name" value="Tyrosine_recombinase_XerCD"/>
</dbReference>
<dbReference type="RefSeq" id="WP_202651979.1">
    <property type="nucleotide sequence ID" value="NZ_JAESWB010000025.1"/>
</dbReference>
<dbReference type="PANTHER" id="PTHR30349:SF64">
    <property type="entry name" value="PROPHAGE INTEGRASE INTD-RELATED"/>
    <property type="match status" value="1"/>
</dbReference>
<dbReference type="InterPro" id="IPR044068">
    <property type="entry name" value="CB"/>
</dbReference>
<evidence type="ECO:0000256" key="2">
    <source>
        <dbReference type="ARBA" id="ARBA00023125"/>
    </source>
</evidence>
<evidence type="ECO:0000256" key="3">
    <source>
        <dbReference type="ARBA" id="ARBA00023172"/>
    </source>
</evidence>
<comment type="similarity">
    <text evidence="1">Belongs to the 'phage' integrase family.</text>
</comment>
<dbReference type="InterPro" id="IPR002104">
    <property type="entry name" value="Integrase_catalytic"/>
</dbReference>
<feature type="domain" description="Tyr recombinase" evidence="5">
    <location>
        <begin position="150"/>
        <end position="323"/>
    </location>
</feature>
<dbReference type="PROSITE" id="PS51898">
    <property type="entry name" value="TYR_RECOMBINASE"/>
    <property type="match status" value="1"/>
</dbReference>
<name>A0ABS1TIA0_9BACI</name>
<evidence type="ECO:0000259" key="6">
    <source>
        <dbReference type="PROSITE" id="PS51900"/>
    </source>
</evidence>
<dbReference type="Pfam" id="PF00589">
    <property type="entry name" value="Phage_integrase"/>
    <property type="match status" value="1"/>
</dbReference>
<keyword evidence="2 4" id="KW-0238">DNA-binding</keyword>
<dbReference type="InterPro" id="IPR011010">
    <property type="entry name" value="DNA_brk_join_enz"/>
</dbReference>
<comment type="caution">
    <text evidence="7">The sequence shown here is derived from an EMBL/GenBank/DDBJ whole genome shotgun (WGS) entry which is preliminary data.</text>
</comment>
<dbReference type="PANTHER" id="PTHR30349">
    <property type="entry name" value="PHAGE INTEGRASE-RELATED"/>
    <property type="match status" value="1"/>
</dbReference>
<gene>
    <name evidence="7" type="ORF">JK635_02135</name>
</gene>
<organism evidence="7 8">
    <name type="scientific">Neobacillus paridis</name>
    <dbReference type="NCBI Taxonomy" id="2803862"/>
    <lineage>
        <taxon>Bacteria</taxon>
        <taxon>Bacillati</taxon>
        <taxon>Bacillota</taxon>
        <taxon>Bacilli</taxon>
        <taxon>Bacillales</taxon>
        <taxon>Bacillaceae</taxon>
        <taxon>Neobacillus</taxon>
    </lineage>
</organism>
<accession>A0ABS1TIA0</accession>
<evidence type="ECO:0000313" key="8">
    <source>
        <dbReference type="Proteomes" id="UP000623967"/>
    </source>
</evidence>
<dbReference type="CDD" id="cd00397">
    <property type="entry name" value="DNA_BRE_C"/>
    <property type="match status" value="1"/>
</dbReference>
<dbReference type="Gene3D" id="1.10.443.10">
    <property type="entry name" value="Intergrase catalytic core"/>
    <property type="match status" value="1"/>
</dbReference>